<evidence type="ECO:0000313" key="3">
    <source>
        <dbReference type="Proteomes" id="UP000016924"/>
    </source>
</evidence>
<keyword evidence="1" id="KW-0812">Transmembrane</keyword>
<name>R7Z4K8_CONA1</name>
<protein>
    <submittedName>
        <fullName evidence="2">Uncharacterized protein</fullName>
    </submittedName>
</protein>
<sequence>MLLLNMLWYLPEVLRWLPFGIFVFFLSIAVLLLTKCYAFVAGVLTFAGKGVILLYKIGVMVYYVLQWLYTIIGPLVCRVIAASPGITRSAIAFVQPCFRRAWHWGYQFLDLPNITMVWTLDAIKTWLFPVPSLTGNGGSDSKYCAAITAKGNRCRRPGLASEAGNLWYCYQHKQQGVYAAAAGKLKVC</sequence>
<keyword evidence="3" id="KW-1185">Reference proteome</keyword>
<dbReference type="GeneID" id="19905719"/>
<feature type="transmembrane region" description="Helical" evidence="1">
    <location>
        <begin position="61"/>
        <end position="81"/>
    </location>
</feature>
<dbReference type="AlphaFoldDB" id="R7Z4K8"/>
<reference evidence="3" key="1">
    <citation type="submission" date="2012-06" db="EMBL/GenBank/DDBJ databases">
        <title>The genome sequence of Coniosporium apollinis CBS 100218.</title>
        <authorList>
            <consortium name="The Broad Institute Genome Sequencing Platform"/>
            <person name="Cuomo C."/>
            <person name="Gorbushina A."/>
            <person name="Noack S."/>
            <person name="Walker B."/>
            <person name="Young S.K."/>
            <person name="Zeng Q."/>
            <person name="Gargeya S."/>
            <person name="Fitzgerald M."/>
            <person name="Haas B."/>
            <person name="Abouelleil A."/>
            <person name="Alvarado L."/>
            <person name="Arachchi H.M."/>
            <person name="Berlin A.M."/>
            <person name="Chapman S.B."/>
            <person name="Goldberg J."/>
            <person name="Griggs A."/>
            <person name="Gujja S."/>
            <person name="Hansen M."/>
            <person name="Howarth C."/>
            <person name="Imamovic A."/>
            <person name="Larimer J."/>
            <person name="McCowan C."/>
            <person name="Montmayeur A."/>
            <person name="Murphy C."/>
            <person name="Neiman D."/>
            <person name="Pearson M."/>
            <person name="Priest M."/>
            <person name="Roberts A."/>
            <person name="Saif S."/>
            <person name="Shea T."/>
            <person name="Sisk P."/>
            <person name="Sykes S."/>
            <person name="Wortman J."/>
            <person name="Nusbaum C."/>
            <person name="Birren B."/>
        </authorList>
    </citation>
    <scope>NUCLEOTIDE SEQUENCE [LARGE SCALE GENOMIC DNA]</scope>
    <source>
        <strain evidence="3">CBS 100218</strain>
    </source>
</reference>
<proteinExistence type="predicted"/>
<gene>
    <name evidence="2" type="ORF">W97_08408</name>
</gene>
<dbReference type="RefSeq" id="XP_007784412.1">
    <property type="nucleotide sequence ID" value="XM_007786222.1"/>
</dbReference>
<dbReference type="Proteomes" id="UP000016924">
    <property type="component" value="Unassembled WGS sequence"/>
</dbReference>
<evidence type="ECO:0000256" key="1">
    <source>
        <dbReference type="SAM" id="Phobius"/>
    </source>
</evidence>
<dbReference type="EMBL" id="JH767606">
    <property type="protein sequence ID" value="EON69095.1"/>
    <property type="molecule type" value="Genomic_DNA"/>
</dbReference>
<keyword evidence="1" id="KW-0472">Membrane</keyword>
<dbReference type="HOGENOM" id="CLU_1440979_0_0_1"/>
<organism evidence="2 3">
    <name type="scientific">Coniosporium apollinis (strain CBS 100218)</name>
    <name type="common">Rock-inhabiting black yeast</name>
    <dbReference type="NCBI Taxonomy" id="1168221"/>
    <lineage>
        <taxon>Eukaryota</taxon>
        <taxon>Fungi</taxon>
        <taxon>Dikarya</taxon>
        <taxon>Ascomycota</taxon>
        <taxon>Pezizomycotina</taxon>
        <taxon>Dothideomycetes</taxon>
        <taxon>Dothideomycetes incertae sedis</taxon>
        <taxon>Coniosporium</taxon>
    </lineage>
</organism>
<accession>R7Z4K8</accession>
<evidence type="ECO:0000313" key="2">
    <source>
        <dbReference type="EMBL" id="EON69095.1"/>
    </source>
</evidence>
<keyword evidence="1" id="KW-1133">Transmembrane helix</keyword>